<reference evidence="3 4" key="1">
    <citation type="submission" date="2018-01" db="EMBL/GenBank/DDBJ databases">
        <authorList>
            <person name="Clerissi C."/>
        </authorList>
    </citation>
    <scope>NUCLEOTIDE SEQUENCE [LARGE SCALE GENOMIC DNA]</scope>
    <source>
        <strain evidence="1">Cupriavidus taiwanensis STM 6082</strain>
        <strain evidence="2">Cupriavidus taiwanensis STM 6160</strain>
        <plasmid evidence="3">ii</plasmid>
        <plasmid evidence="2">II</plasmid>
    </source>
</reference>
<geneLocation type="plasmid" evidence="2">
    <name>II</name>
</geneLocation>
<keyword evidence="4" id="KW-1185">Reference proteome</keyword>
<protein>
    <submittedName>
        <fullName evidence="2">Uncharacterized protein</fullName>
    </submittedName>
</protein>
<dbReference type="Proteomes" id="UP000256710">
    <property type="component" value="Unassembled WGS sequence"/>
</dbReference>
<keyword evidence="2" id="KW-0614">Plasmid</keyword>
<evidence type="ECO:0000313" key="4">
    <source>
        <dbReference type="Proteomes" id="UP000256710"/>
    </source>
</evidence>
<accession>A0A375HV87</accession>
<dbReference type="EMBL" id="OFTC01000044">
    <property type="protein sequence ID" value="SOZ39881.1"/>
    <property type="molecule type" value="Genomic_DNA"/>
</dbReference>
<gene>
    <name evidence="1" type="ORF">CBM2605_B50053</name>
    <name evidence="2" type="ORF">CBM2607_MP21443</name>
</gene>
<evidence type="ECO:0000313" key="1">
    <source>
        <dbReference type="EMBL" id="SOZ39881.1"/>
    </source>
</evidence>
<organism evidence="2 3">
    <name type="scientific">Cupriavidus neocaledonicus</name>
    <dbReference type="NCBI Taxonomy" id="1040979"/>
    <lineage>
        <taxon>Bacteria</taxon>
        <taxon>Pseudomonadati</taxon>
        <taxon>Pseudomonadota</taxon>
        <taxon>Betaproteobacteria</taxon>
        <taxon>Burkholderiales</taxon>
        <taxon>Burkholderiaceae</taxon>
        <taxon>Cupriavidus</taxon>
    </lineage>
</organism>
<dbReference type="AlphaFoldDB" id="A0A375HV87"/>
<geneLocation type="plasmid" evidence="3">
    <name>ii</name>
</geneLocation>
<evidence type="ECO:0000313" key="2">
    <source>
        <dbReference type="EMBL" id="SPD60784.1"/>
    </source>
</evidence>
<proteinExistence type="predicted"/>
<dbReference type="EMBL" id="LT984807">
    <property type="protein sequence ID" value="SPD60784.1"/>
    <property type="molecule type" value="Genomic_DNA"/>
</dbReference>
<sequence length="72" mass="7479">MGKLPIHRARGAHVCAAQEEACHAGAAGAEAGRATRTIYKRWGLQALRQRAATVARNLQGLAATIHPSGGPP</sequence>
<dbReference type="Proteomes" id="UP000255168">
    <property type="component" value="Plasmid II"/>
</dbReference>
<evidence type="ECO:0000313" key="3">
    <source>
        <dbReference type="Proteomes" id="UP000255168"/>
    </source>
</evidence>
<name>A0A375HV87_9BURK</name>